<keyword evidence="2" id="KW-1185">Reference proteome</keyword>
<geneLocation type="plasmid" evidence="2">
    <name>pEubeli2</name>
</geneLocation>
<name>C4Z6F2_LACE2</name>
<dbReference type="HOGENOM" id="CLU_2342554_0_0_9"/>
<organism evidence="1 2">
    <name type="scientific">Lachnospira eligens (strain ATCC 27750 / DSM 3376 / VPI C15-48 / C15-B4)</name>
    <name type="common">Eubacterium eligens</name>
    <dbReference type="NCBI Taxonomy" id="515620"/>
    <lineage>
        <taxon>Bacteria</taxon>
        <taxon>Bacillati</taxon>
        <taxon>Bacillota</taxon>
        <taxon>Clostridia</taxon>
        <taxon>Lachnospirales</taxon>
        <taxon>Lachnospiraceae</taxon>
        <taxon>Lachnospira</taxon>
    </lineage>
</organism>
<evidence type="ECO:0000313" key="2">
    <source>
        <dbReference type="Proteomes" id="UP000001476"/>
    </source>
</evidence>
<evidence type="ECO:0000313" key="1">
    <source>
        <dbReference type="EMBL" id="ACR73544.1"/>
    </source>
</evidence>
<keyword evidence="1" id="KW-0614">Plasmid</keyword>
<dbReference type="EMBL" id="CP001106">
    <property type="protein sequence ID" value="ACR73544.1"/>
    <property type="molecule type" value="Genomic_DNA"/>
</dbReference>
<dbReference type="Proteomes" id="UP000001476">
    <property type="component" value="Plasmid pEubeli2"/>
</dbReference>
<sequence length="97" mass="10716">MVYCTSDTLPLVEVRSGTKFTAPFGSAFTKCRRTSNGLKLQHTIKQACLSVGLFPFGEHRFLDVIPIGSRIIGGFIGVFLLEIIGMSEKVPIYAYEK</sequence>
<gene>
    <name evidence="1" type="ordered locus">EUBELI_20399</name>
</gene>
<accession>C4Z6F2</accession>
<dbReference type="AlphaFoldDB" id="C4Z6F2"/>
<protein>
    <submittedName>
        <fullName evidence="1">Uncharacterized protein</fullName>
    </submittedName>
</protein>
<proteinExistence type="predicted"/>
<reference evidence="1 2" key="1">
    <citation type="journal article" date="2009" name="Proc. Natl. Acad. Sci. U.S.A.">
        <title>Characterizing a model human gut microbiota composed of members of its two dominant bacterial phyla.</title>
        <authorList>
            <person name="Mahowald M.A."/>
            <person name="Rey F.E."/>
            <person name="Seedorf H."/>
            <person name="Turnbaugh P.J."/>
            <person name="Fulton R.S."/>
            <person name="Wollam A."/>
            <person name="Shah N."/>
            <person name="Wang C."/>
            <person name="Magrini V."/>
            <person name="Wilson R.K."/>
            <person name="Cantarel B.L."/>
            <person name="Coutinho P.M."/>
            <person name="Henrissat B."/>
            <person name="Crock L.W."/>
            <person name="Russell A."/>
            <person name="Verberkmoes N.C."/>
            <person name="Hettich R.L."/>
            <person name="Gordon J.I."/>
        </authorList>
    </citation>
    <scope>NUCLEOTIDE SEQUENCE [LARGE SCALE GENOMIC DNA]</scope>
    <source>
        <strain evidence="2">ATCC 27750 / DSM 3376 / VPI C15-48 / C15-B4</strain>
        <plasmid evidence="1">unnamed</plasmid>
    </source>
</reference>
<dbReference type="KEGG" id="eel:EUBELI_20399"/>